<sequence length="371" mass="41012">MGFTVSCVHLLVHVCSTLFWIQPLDASMNHTSIMGNSVLPTSTSPSTTYPSLKTTPGISTTSTNPTDGSPNSTTIMPLTNSTVSPTSFNKSPNTTTSTVPTTNTTILAVIPTTNSPKKNTGNWVIPLSLVILLVLIVIIILLYNKHVKHSVYTLRSKGIARSTKKKDPRANLWNGVNMGTANYEDIAEEDADTLRRVSSLRSLCSYSEIQQLVEQGWTEDFGKSDVEKGTSTGVTKDADRPQRAGSSKKGFAKRAENDIEERKRGEEGQTKRENRDSEMEKQKEREEAGGEDCSESAHEREDEENKKHHQSNEKSMEEAKDDKAWKTDNKNGNNNNDVINGPAASFIYGYHEAPHPPEGDRMELVRGDKRQ</sequence>
<keyword evidence="2" id="KW-0472">Membrane</keyword>
<keyword evidence="2" id="KW-1133">Transmembrane helix</keyword>
<reference evidence="3" key="2">
    <citation type="submission" date="2025-09" db="UniProtKB">
        <authorList>
            <consortium name="Ensembl"/>
        </authorList>
    </citation>
    <scope>IDENTIFICATION</scope>
</reference>
<keyword evidence="4" id="KW-1185">Reference proteome</keyword>
<feature type="region of interest" description="Disordered" evidence="1">
    <location>
        <begin position="41"/>
        <end position="99"/>
    </location>
</feature>
<evidence type="ECO:0000256" key="1">
    <source>
        <dbReference type="SAM" id="MobiDB-lite"/>
    </source>
</evidence>
<evidence type="ECO:0000313" key="3">
    <source>
        <dbReference type="Ensembl" id="ENSEBUP00000021782.1"/>
    </source>
</evidence>
<feature type="compositionally biased region" description="Low complexity" evidence="1">
    <location>
        <begin position="330"/>
        <end position="340"/>
    </location>
</feature>
<evidence type="ECO:0000256" key="2">
    <source>
        <dbReference type="SAM" id="Phobius"/>
    </source>
</evidence>
<dbReference type="Ensembl" id="ENSEBUT00000022359.1">
    <property type="protein sequence ID" value="ENSEBUP00000021782.1"/>
    <property type="gene ID" value="ENSEBUG00000013429.1"/>
</dbReference>
<feature type="compositionally biased region" description="Low complexity" evidence="1">
    <location>
        <begin position="41"/>
        <end position="56"/>
    </location>
</feature>
<dbReference type="AlphaFoldDB" id="A0A8C4QWV1"/>
<name>A0A8C4QWV1_EPTBU</name>
<accession>A0A8C4QWV1</accession>
<protein>
    <submittedName>
        <fullName evidence="3">Uncharacterized protein</fullName>
    </submittedName>
</protein>
<organism evidence="3 4">
    <name type="scientific">Eptatretus burgeri</name>
    <name type="common">Inshore hagfish</name>
    <dbReference type="NCBI Taxonomy" id="7764"/>
    <lineage>
        <taxon>Eukaryota</taxon>
        <taxon>Metazoa</taxon>
        <taxon>Chordata</taxon>
        <taxon>Craniata</taxon>
        <taxon>Vertebrata</taxon>
        <taxon>Cyclostomata</taxon>
        <taxon>Myxini</taxon>
        <taxon>Myxiniformes</taxon>
        <taxon>Myxinidae</taxon>
        <taxon>Eptatretinae</taxon>
        <taxon>Eptatretus</taxon>
    </lineage>
</organism>
<keyword evidence="2" id="KW-0812">Transmembrane</keyword>
<evidence type="ECO:0000313" key="4">
    <source>
        <dbReference type="Proteomes" id="UP000694388"/>
    </source>
</evidence>
<dbReference type="Proteomes" id="UP000694388">
    <property type="component" value="Unplaced"/>
</dbReference>
<feature type="compositionally biased region" description="Basic and acidic residues" evidence="1">
    <location>
        <begin position="295"/>
        <end position="329"/>
    </location>
</feature>
<feature type="compositionally biased region" description="Basic and acidic residues" evidence="1">
    <location>
        <begin position="352"/>
        <end position="371"/>
    </location>
</feature>
<feature type="transmembrane region" description="Helical" evidence="2">
    <location>
        <begin position="123"/>
        <end position="143"/>
    </location>
</feature>
<feature type="compositionally biased region" description="Basic and acidic residues" evidence="1">
    <location>
        <begin position="253"/>
        <end position="288"/>
    </location>
</feature>
<feature type="region of interest" description="Disordered" evidence="1">
    <location>
        <begin position="222"/>
        <end position="371"/>
    </location>
</feature>
<proteinExistence type="predicted"/>
<reference evidence="3" key="1">
    <citation type="submission" date="2025-08" db="UniProtKB">
        <authorList>
            <consortium name="Ensembl"/>
        </authorList>
    </citation>
    <scope>IDENTIFICATION</scope>
</reference>
<feature type="compositionally biased region" description="Polar residues" evidence="1">
    <location>
        <begin position="57"/>
        <end position="90"/>
    </location>
</feature>